<sequence>MTSLILATSDLASYRLRQAGRADRRRVEAALRLGPMPSSAALTRLLAARSASHADFDTHWLDFASARWLGSIGNDVGLVELCERCDGIELWADPQPNDQLVLFWLLDVLRPHRHIVSKLSLVQSDVEIARYRGESSAKWRLPALAVTDDRLELASRAWNAYRAPTPQLCFDLLMEDLTAMPRLRAAVIALLEELPGCDTGLGAGTPRAAAWSLLKSAHRSEAEARKLSSGKFEKMNWPDPK</sequence>
<proteinExistence type="predicted"/>
<organism evidence="1 2">
    <name type="scientific">Bradyrhizobium uaiense</name>
    <dbReference type="NCBI Taxonomy" id="2594946"/>
    <lineage>
        <taxon>Bacteria</taxon>
        <taxon>Pseudomonadati</taxon>
        <taxon>Pseudomonadota</taxon>
        <taxon>Alphaproteobacteria</taxon>
        <taxon>Hyphomicrobiales</taxon>
        <taxon>Nitrobacteraceae</taxon>
        <taxon>Bradyrhizobium</taxon>
    </lineage>
</organism>
<gene>
    <name evidence="1" type="ORF">FNJ47_25350</name>
</gene>
<dbReference type="EMBL" id="VKHP01000115">
    <property type="protein sequence ID" value="NEU99063.1"/>
    <property type="molecule type" value="Genomic_DNA"/>
</dbReference>
<dbReference type="AlphaFoldDB" id="A0A6P1BLH7"/>
<protein>
    <submittedName>
        <fullName evidence="1">Uncharacterized protein</fullName>
    </submittedName>
</protein>
<accession>A0A6P1BLH7</accession>
<name>A0A6P1BLH7_9BRAD</name>
<keyword evidence="2" id="KW-1185">Reference proteome</keyword>
<evidence type="ECO:0000313" key="2">
    <source>
        <dbReference type="Proteomes" id="UP000468531"/>
    </source>
</evidence>
<comment type="caution">
    <text evidence="1">The sequence shown here is derived from an EMBL/GenBank/DDBJ whole genome shotgun (WGS) entry which is preliminary data.</text>
</comment>
<reference evidence="1 2" key="1">
    <citation type="journal article" date="2020" name="Arch. Microbiol.">
        <title>Bradyrhizobium uaiense sp. nov., a new highly efficient cowpea symbiont.</title>
        <authorList>
            <person name="Cabral Michel D."/>
            <person name="Azarias Guimaraes A."/>
            <person name="Martins da Costa E."/>
            <person name="Soares de Carvalho T."/>
            <person name="Balsanelli E."/>
            <person name="Willems A."/>
            <person name="Maltempi de Souza E."/>
            <person name="de Souza Moreira F.M."/>
        </authorList>
    </citation>
    <scope>NUCLEOTIDE SEQUENCE [LARGE SCALE GENOMIC DNA]</scope>
    <source>
        <strain evidence="1 2">UFLA 03-164</strain>
    </source>
</reference>
<evidence type="ECO:0000313" key="1">
    <source>
        <dbReference type="EMBL" id="NEU99063.1"/>
    </source>
</evidence>
<dbReference type="Proteomes" id="UP000468531">
    <property type="component" value="Unassembled WGS sequence"/>
</dbReference>